<evidence type="ECO:0008006" key="4">
    <source>
        <dbReference type="Google" id="ProtNLM"/>
    </source>
</evidence>
<dbReference type="AlphaFoldDB" id="A0AAW0BTN3"/>
<gene>
    <name evidence="2" type="ORF">R3P38DRAFT_2933318</name>
</gene>
<evidence type="ECO:0000313" key="2">
    <source>
        <dbReference type="EMBL" id="KAK7030131.1"/>
    </source>
</evidence>
<evidence type="ECO:0000313" key="3">
    <source>
        <dbReference type="Proteomes" id="UP001362999"/>
    </source>
</evidence>
<comment type="caution">
    <text evidence="2">The sequence shown here is derived from an EMBL/GenBank/DDBJ whole genome shotgun (WGS) entry which is preliminary data.</text>
</comment>
<feature type="signal peptide" evidence="1">
    <location>
        <begin position="1"/>
        <end position="24"/>
    </location>
</feature>
<organism evidence="2 3">
    <name type="scientific">Favolaschia claudopus</name>
    <dbReference type="NCBI Taxonomy" id="2862362"/>
    <lineage>
        <taxon>Eukaryota</taxon>
        <taxon>Fungi</taxon>
        <taxon>Dikarya</taxon>
        <taxon>Basidiomycota</taxon>
        <taxon>Agaricomycotina</taxon>
        <taxon>Agaricomycetes</taxon>
        <taxon>Agaricomycetidae</taxon>
        <taxon>Agaricales</taxon>
        <taxon>Marasmiineae</taxon>
        <taxon>Mycenaceae</taxon>
        <taxon>Favolaschia</taxon>
    </lineage>
</organism>
<dbReference type="EMBL" id="JAWWNJ010000026">
    <property type="protein sequence ID" value="KAK7030131.1"/>
    <property type="molecule type" value="Genomic_DNA"/>
</dbReference>
<accession>A0AAW0BTN3</accession>
<protein>
    <recommendedName>
        <fullName evidence="4">Secreted protein</fullName>
    </recommendedName>
</protein>
<sequence>MSSLQYFLSFIFFPLSASVNVVLALECCTFESWNGTAETFCILQFILFVSFRATGLEEYASSGTRTCVIVSFLPSRSLMMSMRLF</sequence>
<evidence type="ECO:0000256" key="1">
    <source>
        <dbReference type="SAM" id="SignalP"/>
    </source>
</evidence>
<keyword evidence="3" id="KW-1185">Reference proteome</keyword>
<name>A0AAW0BTN3_9AGAR</name>
<keyword evidence="1" id="KW-0732">Signal</keyword>
<feature type="chain" id="PRO_5043552952" description="Secreted protein" evidence="1">
    <location>
        <begin position="25"/>
        <end position="85"/>
    </location>
</feature>
<reference evidence="2 3" key="1">
    <citation type="journal article" date="2024" name="J Genomics">
        <title>Draft genome sequencing and assembly of Favolaschia claudopus CIRM-BRFM 2984 isolated from oak limbs.</title>
        <authorList>
            <person name="Navarro D."/>
            <person name="Drula E."/>
            <person name="Chaduli D."/>
            <person name="Cazenave R."/>
            <person name="Ahrendt S."/>
            <person name="Wang J."/>
            <person name="Lipzen A."/>
            <person name="Daum C."/>
            <person name="Barry K."/>
            <person name="Grigoriev I.V."/>
            <person name="Favel A."/>
            <person name="Rosso M.N."/>
            <person name="Martin F."/>
        </authorList>
    </citation>
    <scope>NUCLEOTIDE SEQUENCE [LARGE SCALE GENOMIC DNA]</scope>
    <source>
        <strain evidence="2 3">CIRM-BRFM 2984</strain>
    </source>
</reference>
<proteinExistence type="predicted"/>
<dbReference type="Proteomes" id="UP001362999">
    <property type="component" value="Unassembled WGS sequence"/>
</dbReference>